<dbReference type="Pfam" id="PF03061">
    <property type="entry name" value="4HBT"/>
    <property type="match status" value="1"/>
</dbReference>
<comment type="similarity">
    <text evidence="1">Belongs to the thioesterase PaaI family.</text>
</comment>
<dbReference type="InterPro" id="IPR039298">
    <property type="entry name" value="ACOT13"/>
</dbReference>
<name>K0Z809_9ACTN</name>
<dbReference type="HOGENOM" id="CLU_089876_11_1_11"/>
<dbReference type="AlphaFoldDB" id="K0Z809"/>
<gene>
    <name evidence="4" type="ORF">HMPREF9451_01031</name>
</gene>
<feature type="domain" description="Thioesterase" evidence="3">
    <location>
        <begin position="52"/>
        <end position="127"/>
    </location>
</feature>
<dbReference type="Gene3D" id="3.10.129.10">
    <property type="entry name" value="Hotdog Thioesterase"/>
    <property type="match status" value="1"/>
</dbReference>
<dbReference type="PANTHER" id="PTHR21660">
    <property type="entry name" value="THIOESTERASE SUPERFAMILY MEMBER-RELATED"/>
    <property type="match status" value="1"/>
</dbReference>
<protein>
    <recommendedName>
        <fullName evidence="3">Thioesterase domain-containing protein</fullName>
    </recommendedName>
</protein>
<dbReference type="Proteomes" id="UP000006069">
    <property type="component" value="Unassembled WGS sequence"/>
</dbReference>
<proteinExistence type="inferred from homology"/>
<dbReference type="CDD" id="cd03443">
    <property type="entry name" value="PaaI_thioesterase"/>
    <property type="match status" value="1"/>
</dbReference>
<sequence>MRVDESLDEQRVQGCLNILCDIGGFGDVECEVLEPGHVVLAFNTSSVMRNPYGDLHGGFYMTVSDMAACMAVYTNASKPVTLQCNFNFCEGIHVNGQRVTVDARVLRKGKTIQVVNVEFIDEAGTVCLHSSFTTFAKKELAGEEPFPTQEESLETVRTFFAEAGREMR</sequence>
<evidence type="ECO:0000259" key="3">
    <source>
        <dbReference type="Pfam" id="PF03061"/>
    </source>
</evidence>
<dbReference type="InterPro" id="IPR003736">
    <property type="entry name" value="PAAI_dom"/>
</dbReference>
<dbReference type="eggNOG" id="COG2050">
    <property type="taxonomic scope" value="Bacteria"/>
</dbReference>
<dbReference type="InParanoid" id="K0Z809"/>
<dbReference type="EMBL" id="ADMD01000007">
    <property type="protein sequence ID" value="EJZ83520.1"/>
    <property type="molecule type" value="Genomic_DNA"/>
</dbReference>
<keyword evidence="5" id="KW-1185">Reference proteome</keyword>
<evidence type="ECO:0000313" key="4">
    <source>
        <dbReference type="EMBL" id="EJZ83520.1"/>
    </source>
</evidence>
<organism evidence="4 5">
    <name type="scientific">Slackia piriformis YIT 12062</name>
    <dbReference type="NCBI Taxonomy" id="742818"/>
    <lineage>
        <taxon>Bacteria</taxon>
        <taxon>Bacillati</taxon>
        <taxon>Actinomycetota</taxon>
        <taxon>Coriobacteriia</taxon>
        <taxon>Eggerthellales</taxon>
        <taxon>Eggerthellaceae</taxon>
        <taxon>Slackia</taxon>
    </lineage>
</organism>
<dbReference type="PANTHER" id="PTHR21660:SF1">
    <property type="entry name" value="ACYL-COENZYME A THIOESTERASE 13"/>
    <property type="match status" value="1"/>
</dbReference>
<dbReference type="InterPro" id="IPR029069">
    <property type="entry name" value="HotDog_dom_sf"/>
</dbReference>
<dbReference type="SUPFAM" id="SSF54637">
    <property type="entry name" value="Thioesterase/thiol ester dehydrase-isomerase"/>
    <property type="match status" value="1"/>
</dbReference>
<dbReference type="OrthoDB" id="3199440at2"/>
<reference evidence="4 5" key="1">
    <citation type="submission" date="2012-08" db="EMBL/GenBank/DDBJ databases">
        <title>The Genome Sequence of Slackia piriformis YIT 12062.</title>
        <authorList>
            <consortium name="The Broad Institute Genome Sequencing Platform"/>
            <person name="Earl A."/>
            <person name="Ward D."/>
            <person name="Feldgarden M."/>
            <person name="Gevers D."/>
            <person name="Morotomi M."/>
            <person name="Walker B."/>
            <person name="Young S.K."/>
            <person name="Zeng Q."/>
            <person name="Gargeya S."/>
            <person name="Fitzgerald M."/>
            <person name="Haas B."/>
            <person name="Abouelleil A."/>
            <person name="Alvarado L."/>
            <person name="Arachchi H.M."/>
            <person name="Berlin A.M."/>
            <person name="Chapman S.B."/>
            <person name="Goldberg J."/>
            <person name="Griggs A."/>
            <person name="Gujja S."/>
            <person name="Hansen M."/>
            <person name="Howarth C."/>
            <person name="Imamovic A."/>
            <person name="Larimer J."/>
            <person name="McCowen C."/>
            <person name="Montmayeur A."/>
            <person name="Murphy C."/>
            <person name="Neiman D."/>
            <person name="Pearson M."/>
            <person name="Priest M."/>
            <person name="Roberts A."/>
            <person name="Saif S."/>
            <person name="Shea T."/>
            <person name="Sisk P."/>
            <person name="Sykes S."/>
            <person name="Wortman J."/>
            <person name="Nusbaum C."/>
            <person name="Birren B."/>
        </authorList>
    </citation>
    <scope>NUCLEOTIDE SEQUENCE [LARGE SCALE GENOMIC DNA]</scope>
    <source>
        <strain evidence="4 5">YIT 12062</strain>
    </source>
</reference>
<dbReference type="NCBIfam" id="TIGR00369">
    <property type="entry name" value="unchar_dom_1"/>
    <property type="match status" value="1"/>
</dbReference>
<keyword evidence="2" id="KW-0378">Hydrolase</keyword>
<comment type="caution">
    <text evidence="4">The sequence shown here is derived from an EMBL/GenBank/DDBJ whole genome shotgun (WGS) entry which is preliminary data.</text>
</comment>
<dbReference type="GO" id="GO:0047617">
    <property type="term" value="F:fatty acyl-CoA hydrolase activity"/>
    <property type="evidence" value="ECO:0007669"/>
    <property type="project" value="InterPro"/>
</dbReference>
<accession>K0Z809</accession>
<dbReference type="RefSeq" id="WP_009139239.1">
    <property type="nucleotide sequence ID" value="NZ_JH815198.1"/>
</dbReference>
<evidence type="ECO:0000313" key="5">
    <source>
        <dbReference type="Proteomes" id="UP000006069"/>
    </source>
</evidence>
<evidence type="ECO:0000256" key="2">
    <source>
        <dbReference type="ARBA" id="ARBA00022801"/>
    </source>
</evidence>
<evidence type="ECO:0000256" key="1">
    <source>
        <dbReference type="ARBA" id="ARBA00008324"/>
    </source>
</evidence>
<dbReference type="PATRIC" id="fig|742818.3.peg.1089"/>
<dbReference type="InterPro" id="IPR006683">
    <property type="entry name" value="Thioestr_dom"/>
</dbReference>